<evidence type="ECO:0000313" key="3">
    <source>
        <dbReference type="Proteomes" id="UP001551210"/>
    </source>
</evidence>
<dbReference type="Pfam" id="PF05544">
    <property type="entry name" value="Pro_racemase"/>
    <property type="match status" value="1"/>
</dbReference>
<sequence length="319" mass="33502">MSTVPHPVRTTDYHTAGEPFRIVDEDLPPIPGDTVAERRALALRLGPLDGLRRLLVQEPRGHAGMYGGFVVPADDDGAHFGVLFWHKDGYSTACGHGTMALGAWAVDTGRVPAPDDGDATVRIDVPSGRVTALVHRAAGRTTGVTFRNVPTRVTAREVPVTTSFGAVDVDLADSGACYASVAAPDLGLDTTRASLPALVRAGREIRAALPAHEVYGVILYEDLPDTPSGPRQRNITVFADGQIDRSPCGSGTSARLALLAADGRLAPGDTLTHESVAGTVFTGRLLPGGITEVTGSTYRTGTHTFLLDPHDDLGTGFLL</sequence>
<dbReference type="EMBL" id="JBEZAM010000078">
    <property type="protein sequence ID" value="MEU7297755.1"/>
    <property type="molecule type" value="Genomic_DNA"/>
</dbReference>
<accession>A0ABV3D5T3</accession>
<organism evidence="2 3">
    <name type="scientific">Streptomyces exfoliatus</name>
    <name type="common">Streptomyces hydrogenans</name>
    <dbReference type="NCBI Taxonomy" id="1905"/>
    <lineage>
        <taxon>Bacteria</taxon>
        <taxon>Bacillati</taxon>
        <taxon>Actinomycetota</taxon>
        <taxon>Actinomycetes</taxon>
        <taxon>Kitasatosporales</taxon>
        <taxon>Streptomycetaceae</taxon>
        <taxon>Streptomyces</taxon>
    </lineage>
</organism>
<evidence type="ECO:0000256" key="1">
    <source>
        <dbReference type="ARBA" id="ARBA00007529"/>
    </source>
</evidence>
<dbReference type="PIRSF" id="PIRSF029792">
    <property type="entry name" value="Pro_racemase"/>
    <property type="match status" value="1"/>
</dbReference>
<gene>
    <name evidence="2" type="ORF">AB0A76_31935</name>
</gene>
<reference evidence="2 3" key="1">
    <citation type="submission" date="2024-06" db="EMBL/GenBank/DDBJ databases">
        <title>The Natural Products Discovery Center: Release of the First 8490 Sequenced Strains for Exploring Actinobacteria Biosynthetic Diversity.</title>
        <authorList>
            <person name="Kalkreuter E."/>
            <person name="Kautsar S.A."/>
            <person name="Yang D."/>
            <person name="Bader C.D."/>
            <person name="Teijaro C.N."/>
            <person name="Fluegel L."/>
            <person name="Davis C.M."/>
            <person name="Simpson J.R."/>
            <person name="Lauterbach L."/>
            <person name="Steele A.D."/>
            <person name="Gui C."/>
            <person name="Meng S."/>
            <person name="Li G."/>
            <person name="Viehrig K."/>
            <person name="Ye F."/>
            <person name="Su P."/>
            <person name="Kiefer A.F."/>
            <person name="Nichols A."/>
            <person name="Cepeda A.J."/>
            <person name="Yan W."/>
            <person name="Fan B."/>
            <person name="Jiang Y."/>
            <person name="Adhikari A."/>
            <person name="Zheng C.-J."/>
            <person name="Schuster L."/>
            <person name="Cowan T.M."/>
            <person name="Smanski M.J."/>
            <person name="Chevrette M.G."/>
            <person name="De Carvalho L.P.S."/>
            <person name="Shen B."/>
        </authorList>
    </citation>
    <scope>NUCLEOTIDE SEQUENCE [LARGE SCALE GENOMIC DNA]</scope>
    <source>
        <strain evidence="2 3">NPDC045705</strain>
    </source>
</reference>
<evidence type="ECO:0000313" key="2">
    <source>
        <dbReference type="EMBL" id="MEU7297755.1"/>
    </source>
</evidence>
<dbReference type="PANTHER" id="PTHR33442">
    <property type="entry name" value="TRANS-3-HYDROXY-L-PROLINE DEHYDRATASE"/>
    <property type="match status" value="1"/>
</dbReference>
<name>A0ABV3D5T3_STREX</name>
<dbReference type="InterPro" id="IPR008794">
    <property type="entry name" value="Pro_racemase_fam"/>
</dbReference>
<dbReference type="SFLD" id="SFLDS00028">
    <property type="entry name" value="Proline_Racemase"/>
    <property type="match status" value="1"/>
</dbReference>
<dbReference type="PANTHER" id="PTHR33442:SF1">
    <property type="entry name" value="TRANS-3-HYDROXY-L-PROLINE DEHYDRATASE"/>
    <property type="match status" value="1"/>
</dbReference>
<dbReference type="SUPFAM" id="SSF54506">
    <property type="entry name" value="Diaminopimelate epimerase-like"/>
    <property type="match status" value="1"/>
</dbReference>
<protein>
    <submittedName>
        <fullName evidence="2">Proline racemase family protein</fullName>
    </submittedName>
</protein>
<dbReference type="RefSeq" id="WP_359215750.1">
    <property type="nucleotide sequence ID" value="NZ_JBEZAM010000078.1"/>
</dbReference>
<dbReference type="Proteomes" id="UP001551210">
    <property type="component" value="Unassembled WGS sequence"/>
</dbReference>
<keyword evidence="3" id="KW-1185">Reference proteome</keyword>
<proteinExistence type="inferred from homology"/>
<comment type="caution">
    <text evidence="2">The sequence shown here is derived from an EMBL/GenBank/DDBJ whole genome shotgun (WGS) entry which is preliminary data.</text>
</comment>
<dbReference type="Gene3D" id="3.10.310.10">
    <property type="entry name" value="Diaminopimelate Epimerase, Chain A, domain 1"/>
    <property type="match status" value="2"/>
</dbReference>
<comment type="similarity">
    <text evidence="1">Belongs to the proline racemase family.</text>
</comment>